<dbReference type="PROSITE" id="PS50937">
    <property type="entry name" value="HTH_MERR_2"/>
    <property type="match status" value="1"/>
</dbReference>
<protein>
    <submittedName>
        <fullName evidence="9">Redox-sensitive transcriptional activator SoxR</fullName>
    </submittedName>
</protein>
<feature type="domain" description="HTH merR-type" evidence="8">
    <location>
        <begin position="7"/>
        <end position="75"/>
    </location>
</feature>
<dbReference type="RefSeq" id="WP_075138510.1">
    <property type="nucleotide sequence ID" value="NZ_MSIF01000046.1"/>
</dbReference>
<sequence length="154" mass="17157">MPKLPDMLTIGDVARRSGVPHTALRFYEERGLIASERTVGNQRKYARAVLRRLAFIRTAQRVGLSLEEIRDALSTLPEGRTPTKADWSRLSNVWRRELDARIDAMQRLRDRLTACIGCGCLSLKSCHLMNKDDVLAAMGPGAPRLRASTEGGIV</sequence>
<evidence type="ECO:0000256" key="3">
    <source>
        <dbReference type="ARBA" id="ARBA00023004"/>
    </source>
</evidence>
<evidence type="ECO:0000256" key="1">
    <source>
        <dbReference type="ARBA" id="ARBA00022714"/>
    </source>
</evidence>
<dbReference type="PRINTS" id="PR00040">
    <property type="entry name" value="HTHMERR"/>
</dbReference>
<dbReference type="PANTHER" id="PTHR30204">
    <property type="entry name" value="REDOX-CYCLING DRUG-SENSING TRANSCRIPTIONAL ACTIVATOR SOXR"/>
    <property type="match status" value="1"/>
</dbReference>
<dbReference type="GO" id="GO:0003700">
    <property type="term" value="F:DNA-binding transcription factor activity"/>
    <property type="evidence" value="ECO:0007669"/>
    <property type="project" value="InterPro"/>
</dbReference>
<dbReference type="GO" id="GO:0051537">
    <property type="term" value="F:2 iron, 2 sulfur cluster binding"/>
    <property type="evidence" value="ECO:0007669"/>
    <property type="project" value="UniProtKB-KW"/>
</dbReference>
<keyword evidence="1" id="KW-0001">2Fe-2S</keyword>
<dbReference type="Pfam" id="PF00376">
    <property type="entry name" value="MerR"/>
    <property type="match status" value="1"/>
</dbReference>
<dbReference type="SUPFAM" id="SSF46955">
    <property type="entry name" value="Putative DNA-binding domain"/>
    <property type="match status" value="1"/>
</dbReference>
<comment type="caution">
    <text evidence="9">The sequence shown here is derived from an EMBL/GenBank/DDBJ whole genome shotgun (WGS) entry which is preliminary data.</text>
</comment>
<evidence type="ECO:0000259" key="8">
    <source>
        <dbReference type="PROSITE" id="PS50937"/>
    </source>
</evidence>
<keyword evidence="5" id="KW-0805">Transcription regulation</keyword>
<dbReference type="InterPro" id="IPR009061">
    <property type="entry name" value="DNA-bd_dom_put_sf"/>
</dbReference>
<keyword evidence="7" id="KW-0804">Transcription</keyword>
<dbReference type="Gene3D" id="1.10.1660.10">
    <property type="match status" value="1"/>
</dbReference>
<dbReference type="NCBIfam" id="TIGR01950">
    <property type="entry name" value="SoxR"/>
    <property type="match status" value="1"/>
</dbReference>
<evidence type="ECO:0000256" key="6">
    <source>
        <dbReference type="ARBA" id="ARBA00023125"/>
    </source>
</evidence>
<dbReference type="Pfam" id="PF09278">
    <property type="entry name" value="MerR-DNA-bind"/>
    <property type="match status" value="1"/>
</dbReference>
<organism evidence="9 10">
    <name type="scientific">Actinophytocola xinjiangensis</name>
    <dbReference type="NCBI Taxonomy" id="485602"/>
    <lineage>
        <taxon>Bacteria</taxon>
        <taxon>Bacillati</taxon>
        <taxon>Actinomycetota</taxon>
        <taxon>Actinomycetes</taxon>
        <taxon>Pseudonocardiales</taxon>
        <taxon>Pseudonocardiaceae</taxon>
    </lineage>
</organism>
<keyword evidence="6" id="KW-0238">DNA-binding</keyword>
<evidence type="ECO:0000256" key="7">
    <source>
        <dbReference type="ARBA" id="ARBA00023163"/>
    </source>
</evidence>
<dbReference type="PANTHER" id="PTHR30204:SF0">
    <property type="entry name" value="REDOX-SENSITIVE TRANSCRIPTIONAL ACTIVATOR SOXR"/>
    <property type="match status" value="1"/>
</dbReference>
<dbReference type="CDD" id="cd01110">
    <property type="entry name" value="HTH_SoxR"/>
    <property type="match status" value="1"/>
</dbReference>
<evidence type="ECO:0000256" key="5">
    <source>
        <dbReference type="ARBA" id="ARBA00023015"/>
    </source>
</evidence>
<evidence type="ECO:0000256" key="4">
    <source>
        <dbReference type="ARBA" id="ARBA00023014"/>
    </source>
</evidence>
<dbReference type="GO" id="GO:0046872">
    <property type="term" value="F:metal ion binding"/>
    <property type="evidence" value="ECO:0007669"/>
    <property type="project" value="UniProtKB-KW"/>
</dbReference>
<dbReference type="SMART" id="SM00422">
    <property type="entry name" value="HTH_MERR"/>
    <property type="match status" value="1"/>
</dbReference>
<proteinExistence type="predicted"/>
<dbReference type="InterPro" id="IPR000551">
    <property type="entry name" value="MerR-type_HTH_dom"/>
</dbReference>
<dbReference type="Proteomes" id="UP000185696">
    <property type="component" value="Unassembled WGS sequence"/>
</dbReference>
<keyword evidence="3" id="KW-0408">Iron</keyword>
<dbReference type="OrthoDB" id="9802944at2"/>
<dbReference type="InterPro" id="IPR010211">
    <property type="entry name" value="Redox-sen_tscrpt-act_SoxR"/>
</dbReference>
<evidence type="ECO:0000313" key="9">
    <source>
        <dbReference type="EMBL" id="OLF04373.1"/>
    </source>
</evidence>
<evidence type="ECO:0000256" key="2">
    <source>
        <dbReference type="ARBA" id="ARBA00022723"/>
    </source>
</evidence>
<name>A0A7Z0WD84_9PSEU</name>
<accession>A0A7Z0WD84</accession>
<dbReference type="GO" id="GO:0003677">
    <property type="term" value="F:DNA binding"/>
    <property type="evidence" value="ECO:0007669"/>
    <property type="project" value="UniProtKB-KW"/>
</dbReference>
<reference evidence="9 10" key="1">
    <citation type="submission" date="2016-12" db="EMBL/GenBank/DDBJ databases">
        <title>The draft genome sequence of Actinophytocola xinjiangensis.</title>
        <authorList>
            <person name="Wang W."/>
            <person name="Yuan L."/>
        </authorList>
    </citation>
    <scope>NUCLEOTIDE SEQUENCE [LARGE SCALE GENOMIC DNA]</scope>
    <source>
        <strain evidence="9 10">CGMCC 4.4663</strain>
    </source>
</reference>
<dbReference type="GO" id="GO:0006979">
    <property type="term" value="P:response to oxidative stress"/>
    <property type="evidence" value="ECO:0007669"/>
    <property type="project" value="InterPro"/>
</dbReference>
<dbReference type="EMBL" id="MSIF01000046">
    <property type="protein sequence ID" value="OLF04373.1"/>
    <property type="molecule type" value="Genomic_DNA"/>
</dbReference>
<dbReference type="InterPro" id="IPR047057">
    <property type="entry name" value="MerR_fam"/>
</dbReference>
<dbReference type="InterPro" id="IPR015358">
    <property type="entry name" value="Tscrpt_reg_MerR_DNA-bd"/>
</dbReference>
<gene>
    <name evidence="9" type="ORF">BLA60_41005</name>
</gene>
<evidence type="ECO:0000313" key="10">
    <source>
        <dbReference type="Proteomes" id="UP000185696"/>
    </source>
</evidence>
<keyword evidence="4" id="KW-0411">Iron-sulfur</keyword>
<keyword evidence="10" id="KW-1185">Reference proteome</keyword>
<dbReference type="AlphaFoldDB" id="A0A7Z0WD84"/>
<keyword evidence="2" id="KW-0479">Metal-binding</keyword>